<dbReference type="RefSeq" id="WP_155599796.1">
    <property type="nucleotide sequence ID" value="NZ_RCNR01000015.1"/>
</dbReference>
<dbReference type="InterPro" id="IPR001279">
    <property type="entry name" value="Metallo-B-lactamas"/>
</dbReference>
<protein>
    <submittedName>
        <fullName evidence="4">MBL fold metallo-hydrolase</fullName>
    </submittedName>
</protein>
<dbReference type="PANTHER" id="PTHR42951:SF4">
    <property type="entry name" value="ACYL-COENZYME A THIOESTERASE MBLAC2"/>
    <property type="match status" value="1"/>
</dbReference>
<keyword evidence="5" id="KW-1185">Reference proteome</keyword>
<organism evidence="4 5">
    <name type="scientific">Zobellia amurskyensis</name>
    <dbReference type="NCBI Taxonomy" id="248905"/>
    <lineage>
        <taxon>Bacteria</taxon>
        <taxon>Pseudomonadati</taxon>
        <taxon>Bacteroidota</taxon>
        <taxon>Flavobacteriia</taxon>
        <taxon>Flavobacteriales</taxon>
        <taxon>Flavobacteriaceae</taxon>
        <taxon>Zobellia</taxon>
    </lineage>
</organism>
<feature type="domain" description="Metallo-beta-lactamase" evidence="3">
    <location>
        <begin position="71"/>
        <end position="244"/>
    </location>
</feature>
<comment type="caution">
    <text evidence="4">The sequence shown here is derived from an EMBL/GenBank/DDBJ whole genome shotgun (WGS) entry which is preliminary data.</text>
</comment>
<dbReference type="InterPro" id="IPR036866">
    <property type="entry name" value="RibonucZ/Hydroxyglut_hydro"/>
</dbReference>
<dbReference type="InterPro" id="IPR050855">
    <property type="entry name" value="NDM-1-like"/>
</dbReference>
<dbReference type="PROSITE" id="PS51257">
    <property type="entry name" value="PROKAR_LIPOPROTEIN"/>
    <property type="match status" value="1"/>
</dbReference>
<sequence>MKYSKFKIWALAFFVATLFVACSDDDDSTPAETEVVDFGAAPASTLITTGSVNVITENTVRYHTIDFGTAPYTVTIVETADNVVLIDLGPSPDFADELEVYVDAIDKPGAVIITHNHGDHYGGAGNFTELPFYAESTVAEQLNNTEDFINLYTNEVIGVSGSQSIAGLDFTFDKVSHAETGENGYVTIESLKTLFSGDLVYNLSHLYLREYTPKDGEDEIDNWIAGLNVLKTNFSNYDHLFVGHNGSRTDVGAAIDENIAYLQKAQGLIKGTETLTNGETATTAQEVVDELQSLYPTYKDGGLFFSLPESFFPGDPGADWF</sequence>
<dbReference type="Pfam" id="PF00753">
    <property type="entry name" value="Lactamase_B"/>
    <property type="match status" value="1"/>
</dbReference>
<dbReference type="GO" id="GO:0017001">
    <property type="term" value="P:antibiotic catabolic process"/>
    <property type="evidence" value="ECO:0007669"/>
    <property type="project" value="UniProtKB-ARBA"/>
</dbReference>
<keyword evidence="4" id="KW-0378">Hydrolase</keyword>
<gene>
    <name evidence="4" type="ORF">D9O36_09950</name>
</gene>
<dbReference type="GO" id="GO:0016787">
    <property type="term" value="F:hydrolase activity"/>
    <property type="evidence" value="ECO:0007669"/>
    <property type="project" value="UniProtKB-KW"/>
</dbReference>
<feature type="chain" id="PRO_5030530132" evidence="2">
    <location>
        <begin position="24"/>
        <end position="321"/>
    </location>
</feature>
<dbReference type="PANTHER" id="PTHR42951">
    <property type="entry name" value="METALLO-BETA-LACTAMASE DOMAIN-CONTAINING"/>
    <property type="match status" value="1"/>
</dbReference>
<evidence type="ECO:0000313" key="4">
    <source>
        <dbReference type="EMBL" id="MUH36165.1"/>
    </source>
</evidence>
<dbReference type="AlphaFoldDB" id="A0A7X2ZTL8"/>
<dbReference type="OrthoDB" id="9802248at2"/>
<accession>A0A7X2ZTL8</accession>
<evidence type="ECO:0000259" key="3">
    <source>
        <dbReference type="SMART" id="SM00849"/>
    </source>
</evidence>
<dbReference type="Proteomes" id="UP000540519">
    <property type="component" value="Unassembled WGS sequence"/>
</dbReference>
<keyword evidence="2" id="KW-0732">Signal</keyword>
<evidence type="ECO:0000256" key="2">
    <source>
        <dbReference type="SAM" id="SignalP"/>
    </source>
</evidence>
<dbReference type="EMBL" id="RCNR01000015">
    <property type="protein sequence ID" value="MUH36165.1"/>
    <property type="molecule type" value="Genomic_DNA"/>
</dbReference>
<dbReference type="SMART" id="SM00849">
    <property type="entry name" value="Lactamase_B"/>
    <property type="match status" value="1"/>
</dbReference>
<evidence type="ECO:0000313" key="5">
    <source>
        <dbReference type="Proteomes" id="UP000540519"/>
    </source>
</evidence>
<feature type="signal peptide" evidence="2">
    <location>
        <begin position="1"/>
        <end position="23"/>
    </location>
</feature>
<name>A0A7X2ZTL8_9FLAO</name>
<evidence type="ECO:0000256" key="1">
    <source>
        <dbReference type="ARBA" id="ARBA00005250"/>
    </source>
</evidence>
<comment type="similarity">
    <text evidence="1">Belongs to the metallo-beta-lactamase superfamily. Class-B beta-lactamase family.</text>
</comment>
<dbReference type="Gene3D" id="3.60.15.10">
    <property type="entry name" value="Ribonuclease Z/Hydroxyacylglutathione hydrolase-like"/>
    <property type="match status" value="1"/>
</dbReference>
<reference evidence="4 5" key="1">
    <citation type="journal article" date="2019" name="Mar. Drugs">
        <title>Comparative Genomics and CAZyme Genome Repertoires of Marine Zobellia amurskyensis KMM 3526(T) and Zobellia laminariae KMM 3676(T).</title>
        <authorList>
            <person name="Chernysheva N."/>
            <person name="Bystritskaya E."/>
            <person name="Stenkova A."/>
            <person name="Golovkin I."/>
            <person name="Nedashkovskaya O."/>
            <person name="Isaeva M."/>
        </authorList>
    </citation>
    <scope>NUCLEOTIDE SEQUENCE [LARGE SCALE GENOMIC DNA]</scope>
    <source>
        <strain evidence="4 5">KMM 3526</strain>
    </source>
</reference>
<dbReference type="SUPFAM" id="SSF56281">
    <property type="entry name" value="Metallo-hydrolase/oxidoreductase"/>
    <property type="match status" value="1"/>
</dbReference>
<proteinExistence type="inferred from homology"/>